<reference evidence="11" key="1">
    <citation type="submission" date="2020-10" db="EMBL/GenBank/DDBJ databases">
        <authorList>
            <person name="Gilroy R."/>
        </authorList>
    </citation>
    <scope>NUCLEOTIDE SEQUENCE</scope>
    <source>
        <strain evidence="11">G3-3990</strain>
    </source>
</reference>
<dbReference type="EMBL" id="JADIMG010000079">
    <property type="protein sequence ID" value="MBO8460288.1"/>
    <property type="molecule type" value="Genomic_DNA"/>
</dbReference>
<evidence type="ECO:0000256" key="3">
    <source>
        <dbReference type="ARBA" id="ARBA00022553"/>
    </source>
</evidence>
<dbReference type="Gene3D" id="3.30.565.10">
    <property type="entry name" value="Histidine kinase-like ATPase, C-terminal domain"/>
    <property type="match status" value="1"/>
</dbReference>
<sequence>MKRFLPTSDIFKYVFVAVATVIVVCSWMFTNTLVKGLEAEERRKMEIWAHATQQFISADENTDIDFVSSIIEGNTTIPVYMTDTLDNVLFVRNVAGASGDSISYNEAIQRLKQLGHRIEVNVNGETVQYIYYDDSSLLRKLAYFPYVQFSVIAFFLLVAFLAFSSIKNAEQNKVWVGLSKETAHQLGTPISSLLAWMELMKDRHVDDAHLPEMQKDVERLRVVAERFSKIGSQPTLQKGDLIPVLQNALNYMRGRASKQVTIDMKTDCESVMVNMNVPLLEWVIENLCKNAIDAMDGQGKIELEVSRDANRVYVDVTDTGKGMERSMYKKVFRPGFTTKKRGWGLGLSLTKRIVTEYHKGKIFVKSSEINVGTTFRIILPTA</sequence>
<keyword evidence="9" id="KW-0812">Transmembrane</keyword>
<dbReference type="Proteomes" id="UP000823641">
    <property type="component" value="Unassembled WGS sequence"/>
</dbReference>
<proteinExistence type="predicted"/>
<dbReference type="GO" id="GO:0005524">
    <property type="term" value="F:ATP binding"/>
    <property type="evidence" value="ECO:0007669"/>
    <property type="project" value="UniProtKB-KW"/>
</dbReference>
<name>A0A9D9HUU1_9BACT</name>
<dbReference type="PANTHER" id="PTHR43065">
    <property type="entry name" value="SENSOR HISTIDINE KINASE"/>
    <property type="match status" value="1"/>
</dbReference>
<gene>
    <name evidence="11" type="ORF">IAA73_08160</name>
</gene>
<keyword evidence="9" id="KW-1133">Transmembrane helix</keyword>
<evidence type="ECO:0000313" key="12">
    <source>
        <dbReference type="Proteomes" id="UP000823641"/>
    </source>
</evidence>
<evidence type="ECO:0000256" key="6">
    <source>
        <dbReference type="ARBA" id="ARBA00022777"/>
    </source>
</evidence>
<evidence type="ECO:0000256" key="7">
    <source>
        <dbReference type="ARBA" id="ARBA00022840"/>
    </source>
</evidence>
<dbReference type="PROSITE" id="PS50109">
    <property type="entry name" value="HIS_KIN"/>
    <property type="match status" value="1"/>
</dbReference>
<evidence type="ECO:0000256" key="5">
    <source>
        <dbReference type="ARBA" id="ARBA00022741"/>
    </source>
</evidence>
<feature type="transmembrane region" description="Helical" evidence="9">
    <location>
        <begin position="143"/>
        <end position="163"/>
    </location>
</feature>
<keyword evidence="6 11" id="KW-0418">Kinase</keyword>
<dbReference type="InterPro" id="IPR036890">
    <property type="entry name" value="HATPase_C_sf"/>
</dbReference>
<comment type="caution">
    <text evidence="11">The sequence shown here is derived from an EMBL/GenBank/DDBJ whole genome shotgun (WGS) entry which is preliminary data.</text>
</comment>
<keyword evidence="5" id="KW-0547">Nucleotide-binding</keyword>
<protein>
    <recommendedName>
        <fullName evidence="2">histidine kinase</fullName>
        <ecNumber evidence="2">2.7.13.3</ecNumber>
    </recommendedName>
</protein>
<accession>A0A9D9HUU1</accession>
<feature type="transmembrane region" description="Helical" evidence="9">
    <location>
        <begin position="13"/>
        <end position="34"/>
    </location>
</feature>
<dbReference type="AlphaFoldDB" id="A0A9D9HUU1"/>
<dbReference type="InterPro" id="IPR003661">
    <property type="entry name" value="HisK_dim/P_dom"/>
</dbReference>
<dbReference type="InterPro" id="IPR005467">
    <property type="entry name" value="His_kinase_dom"/>
</dbReference>
<dbReference type="PANTHER" id="PTHR43065:SF10">
    <property type="entry name" value="PEROXIDE STRESS-ACTIVATED HISTIDINE KINASE MAK3"/>
    <property type="match status" value="1"/>
</dbReference>
<keyword evidence="9" id="KW-0472">Membrane</keyword>
<reference evidence="11" key="2">
    <citation type="journal article" date="2021" name="PeerJ">
        <title>Extensive microbial diversity within the chicken gut microbiome revealed by metagenomics and culture.</title>
        <authorList>
            <person name="Gilroy R."/>
            <person name="Ravi A."/>
            <person name="Getino M."/>
            <person name="Pursley I."/>
            <person name="Horton D.L."/>
            <person name="Alikhan N.F."/>
            <person name="Baker D."/>
            <person name="Gharbi K."/>
            <person name="Hall N."/>
            <person name="Watson M."/>
            <person name="Adriaenssens E.M."/>
            <person name="Foster-Nyarko E."/>
            <person name="Jarju S."/>
            <person name="Secka A."/>
            <person name="Antonio M."/>
            <person name="Oren A."/>
            <person name="Chaudhuri R.R."/>
            <person name="La Ragione R."/>
            <person name="Hildebrand F."/>
            <person name="Pallen M.J."/>
        </authorList>
    </citation>
    <scope>NUCLEOTIDE SEQUENCE</scope>
    <source>
        <strain evidence="11">G3-3990</strain>
    </source>
</reference>
<evidence type="ECO:0000256" key="8">
    <source>
        <dbReference type="ARBA" id="ARBA00023012"/>
    </source>
</evidence>
<evidence type="ECO:0000256" key="2">
    <source>
        <dbReference type="ARBA" id="ARBA00012438"/>
    </source>
</evidence>
<dbReference type="InterPro" id="IPR003594">
    <property type="entry name" value="HATPase_dom"/>
</dbReference>
<dbReference type="GO" id="GO:0000155">
    <property type="term" value="F:phosphorelay sensor kinase activity"/>
    <property type="evidence" value="ECO:0007669"/>
    <property type="project" value="InterPro"/>
</dbReference>
<organism evidence="11 12">
    <name type="scientific">Candidatus Gallipaludibacter merdavium</name>
    <dbReference type="NCBI Taxonomy" id="2840839"/>
    <lineage>
        <taxon>Bacteria</taxon>
        <taxon>Pseudomonadati</taxon>
        <taxon>Bacteroidota</taxon>
        <taxon>Bacteroidia</taxon>
        <taxon>Bacteroidales</taxon>
        <taxon>Candidatus Gallipaludibacter</taxon>
    </lineage>
</organism>
<evidence type="ECO:0000313" key="11">
    <source>
        <dbReference type="EMBL" id="MBO8460288.1"/>
    </source>
</evidence>
<feature type="domain" description="Histidine kinase" evidence="10">
    <location>
        <begin position="181"/>
        <end position="382"/>
    </location>
</feature>
<dbReference type="SMART" id="SM00387">
    <property type="entry name" value="HATPase_c"/>
    <property type="match status" value="1"/>
</dbReference>
<dbReference type="Pfam" id="PF02518">
    <property type="entry name" value="HATPase_c"/>
    <property type="match status" value="1"/>
</dbReference>
<dbReference type="PRINTS" id="PR00344">
    <property type="entry name" value="BCTRLSENSOR"/>
</dbReference>
<evidence type="ECO:0000256" key="4">
    <source>
        <dbReference type="ARBA" id="ARBA00022679"/>
    </source>
</evidence>
<evidence type="ECO:0000256" key="9">
    <source>
        <dbReference type="SAM" id="Phobius"/>
    </source>
</evidence>
<dbReference type="EC" id="2.7.13.3" evidence="2"/>
<keyword evidence="7" id="KW-0067">ATP-binding</keyword>
<evidence type="ECO:0000256" key="1">
    <source>
        <dbReference type="ARBA" id="ARBA00000085"/>
    </source>
</evidence>
<dbReference type="CDD" id="cd00082">
    <property type="entry name" value="HisKA"/>
    <property type="match status" value="1"/>
</dbReference>
<keyword evidence="8" id="KW-0902">Two-component regulatory system</keyword>
<dbReference type="SUPFAM" id="SSF55874">
    <property type="entry name" value="ATPase domain of HSP90 chaperone/DNA topoisomerase II/histidine kinase"/>
    <property type="match status" value="1"/>
</dbReference>
<evidence type="ECO:0000259" key="10">
    <source>
        <dbReference type="PROSITE" id="PS50109"/>
    </source>
</evidence>
<comment type="catalytic activity">
    <reaction evidence="1">
        <text>ATP + protein L-histidine = ADP + protein N-phospho-L-histidine.</text>
        <dbReference type="EC" id="2.7.13.3"/>
    </reaction>
</comment>
<keyword evidence="3" id="KW-0597">Phosphoprotein</keyword>
<keyword evidence="4" id="KW-0808">Transferase</keyword>
<dbReference type="InterPro" id="IPR004358">
    <property type="entry name" value="Sig_transdc_His_kin-like_C"/>
</dbReference>